<reference evidence="1" key="1">
    <citation type="submission" date="2022-08" db="EMBL/GenBank/DDBJ databases">
        <title>Genome sequencing of Pelomonas sp. UHG3.</title>
        <authorList>
            <person name="So Y."/>
        </authorList>
    </citation>
    <scope>NUCLEOTIDE SEQUENCE</scope>
    <source>
        <strain evidence="1">UHG3</strain>
    </source>
</reference>
<dbReference type="EMBL" id="JAPPUY010000003">
    <property type="protein sequence ID" value="MCY4745692.1"/>
    <property type="molecule type" value="Genomic_DNA"/>
</dbReference>
<proteinExistence type="predicted"/>
<gene>
    <name evidence="1" type="ORF">NYO99_11980</name>
</gene>
<sequence length="127" mass="14282">MTGIIHDDWACEPSVRDACLHLWQALSEKESHLDHYTFDDLQKFAEVADHAVVAQALLYLSNPKLRVLRTCLMYEFNGGYFELPAEEVEHYSKGEGVVHPEYGEPIDESEILVCFTPGAGLQQKAAS</sequence>
<accession>A0ACC6CBE0</accession>
<evidence type="ECO:0000313" key="1">
    <source>
        <dbReference type="EMBL" id="MCY4745692.1"/>
    </source>
</evidence>
<comment type="caution">
    <text evidence="1">The sequence shown here is derived from an EMBL/GenBank/DDBJ whole genome shotgun (WGS) entry which is preliminary data.</text>
</comment>
<name>A0ACC6CBE0_9BURK</name>
<keyword evidence="2" id="KW-1185">Reference proteome</keyword>
<organism evidence="1 2">
    <name type="scientific">Roseateles hydrophilus</name>
    <dbReference type="NCBI Taxonomy" id="2975054"/>
    <lineage>
        <taxon>Bacteria</taxon>
        <taxon>Pseudomonadati</taxon>
        <taxon>Pseudomonadota</taxon>
        <taxon>Betaproteobacteria</taxon>
        <taxon>Burkholderiales</taxon>
        <taxon>Sphaerotilaceae</taxon>
        <taxon>Roseateles</taxon>
    </lineage>
</organism>
<dbReference type="Proteomes" id="UP001076464">
    <property type="component" value="Unassembled WGS sequence"/>
</dbReference>
<evidence type="ECO:0000313" key="2">
    <source>
        <dbReference type="Proteomes" id="UP001076464"/>
    </source>
</evidence>
<protein>
    <submittedName>
        <fullName evidence="1">Uncharacterized protein</fullName>
    </submittedName>
</protein>